<feature type="compositionally biased region" description="Polar residues" evidence="1">
    <location>
        <begin position="555"/>
        <end position="575"/>
    </location>
</feature>
<organism evidence="4 5">
    <name type="scientific">Nannocystis pusilla</name>
    <dbReference type="NCBI Taxonomy" id="889268"/>
    <lineage>
        <taxon>Bacteria</taxon>
        <taxon>Pseudomonadati</taxon>
        <taxon>Myxococcota</taxon>
        <taxon>Polyangia</taxon>
        <taxon>Nannocystales</taxon>
        <taxon>Nannocystaceae</taxon>
        <taxon>Nannocystis</taxon>
    </lineage>
</organism>
<dbReference type="InterPro" id="IPR016195">
    <property type="entry name" value="Pol/histidinol_Pase-like"/>
</dbReference>
<feature type="region of interest" description="Disordered" evidence="1">
    <location>
        <begin position="470"/>
        <end position="525"/>
    </location>
</feature>
<feature type="region of interest" description="Disordered" evidence="1">
    <location>
        <begin position="542"/>
        <end position="575"/>
    </location>
</feature>
<dbReference type="CDD" id="cd07432">
    <property type="entry name" value="PHP_HisPPase"/>
    <property type="match status" value="1"/>
</dbReference>
<feature type="domain" description="Polymerase/histidinol phosphatase N-terminal" evidence="3">
    <location>
        <begin position="161"/>
        <end position="228"/>
    </location>
</feature>
<dbReference type="InterPro" id="IPR052018">
    <property type="entry name" value="PHP_domain"/>
</dbReference>
<dbReference type="PANTHER" id="PTHR42924:SF3">
    <property type="entry name" value="POLYMERASE_HISTIDINOL PHOSPHATASE N-TERMINAL DOMAIN-CONTAINING PROTEIN"/>
    <property type="match status" value="1"/>
</dbReference>
<keyword evidence="2" id="KW-0732">Signal</keyword>
<dbReference type="NCBIfam" id="NF038032">
    <property type="entry name" value="CehA_McbA_metalo"/>
    <property type="match status" value="1"/>
</dbReference>
<evidence type="ECO:0000256" key="2">
    <source>
        <dbReference type="SAM" id="SignalP"/>
    </source>
</evidence>
<feature type="chain" id="PRO_5046977554" evidence="2">
    <location>
        <begin position="23"/>
        <end position="575"/>
    </location>
</feature>
<reference evidence="4" key="1">
    <citation type="submission" date="2021-08" db="EMBL/GenBank/DDBJ databases">
        <authorList>
            <person name="Stevens D.C."/>
        </authorList>
    </citation>
    <scope>NUCLEOTIDE SEQUENCE</scope>
    <source>
        <strain evidence="4">DSM 53165</strain>
    </source>
</reference>
<proteinExistence type="predicted"/>
<feature type="signal peptide" evidence="2">
    <location>
        <begin position="1"/>
        <end position="22"/>
    </location>
</feature>
<dbReference type="SMART" id="SM00481">
    <property type="entry name" value="POLIIIAc"/>
    <property type="match status" value="1"/>
</dbReference>
<name>A0ABS7TLF6_9BACT</name>
<gene>
    <name evidence="4" type="ORF">K7C98_07190</name>
</gene>
<comment type="caution">
    <text evidence="4">The sequence shown here is derived from an EMBL/GenBank/DDBJ whole genome shotgun (WGS) entry which is preliminary data.</text>
</comment>
<evidence type="ECO:0000259" key="3">
    <source>
        <dbReference type="SMART" id="SM00481"/>
    </source>
</evidence>
<dbReference type="RefSeq" id="WP_224190815.1">
    <property type="nucleotide sequence ID" value="NZ_JAIRAU010000002.1"/>
</dbReference>
<evidence type="ECO:0000256" key="1">
    <source>
        <dbReference type="SAM" id="MobiDB-lite"/>
    </source>
</evidence>
<dbReference type="InterPro" id="IPR003141">
    <property type="entry name" value="Pol/His_phosphatase_N"/>
</dbReference>
<feature type="compositionally biased region" description="Polar residues" evidence="1">
    <location>
        <begin position="478"/>
        <end position="487"/>
    </location>
</feature>
<dbReference type="PANTHER" id="PTHR42924">
    <property type="entry name" value="EXONUCLEASE"/>
    <property type="match status" value="1"/>
</dbReference>
<evidence type="ECO:0000313" key="5">
    <source>
        <dbReference type="Proteomes" id="UP001139031"/>
    </source>
</evidence>
<dbReference type="Gene3D" id="3.20.20.140">
    <property type="entry name" value="Metal-dependent hydrolases"/>
    <property type="match status" value="1"/>
</dbReference>
<evidence type="ECO:0000313" key="4">
    <source>
        <dbReference type="EMBL" id="MBZ5709038.1"/>
    </source>
</evidence>
<protein>
    <submittedName>
        <fullName evidence="4">CehA/McbA family metallohydrolase</fullName>
    </submittedName>
</protein>
<keyword evidence="5" id="KW-1185">Reference proteome</keyword>
<dbReference type="Proteomes" id="UP001139031">
    <property type="component" value="Unassembled WGS sequence"/>
</dbReference>
<sequence length="575" mass="60120">MPRLRFTLALSTALVLPAAARAADTVQELKGQVPMDSLEHFFVAFDVPPGTREIEIAHDDLSDDNILDWGLVDPRGVFRGWGGGNGENAVVGEAAATRSYLPGAIAPGTWSVVVGKAKIAAPPGEYEITVTLRDAPTLAPQPERAPYQPAALGGEPRWYAGDFHVHSRDSGDASPSLDVIAGFARGRGLDFVVVTDHNTTSHLDFFADAQARHPDLLFVPGCEFTTYAGHMNAIGATAWVDHKLGQPGVTITAAADAYDLQGAVLSANHPALALGDLCIGCAWELDLDPARLGAVEIATGGLDKAGMFFTDDAMRFWDDLCDAGHHPAPLGGSDDHKGGVDLGGFDSPIGDPTTLVYADTLGVDAILAGLRAGRTVVKLQGPGDPMLELSSGTHVPGDTFDADLATLKVRVTGAPAGAGVRLVRDRWPLDAVPVAGDPFEHEFTVEPPEAGRSRWRAEVLVDGAPRTVTNHLWIGRPSTESPTTGDATTDAPMTGPDSTASSDTDPASTSAGATPSETGCGCRSVAPPSPVLLALLLLRRRRSPAPRESHVQKGRFTSSPALATTCPSGHSTARP</sequence>
<accession>A0ABS7TLF6</accession>
<dbReference type="EMBL" id="JAIRAU010000002">
    <property type="protein sequence ID" value="MBZ5709038.1"/>
    <property type="molecule type" value="Genomic_DNA"/>
</dbReference>
<dbReference type="SUPFAM" id="SSF89550">
    <property type="entry name" value="PHP domain-like"/>
    <property type="match status" value="1"/>
</dbReference>
<feature type="compositionally biased region" description="Low complexity" evidence="1">
    <location>
        <begin position="494"/>
        <end position="519"/>
    </location>
</feature>